<evidence type="ECO:0000313" key="3">
    <source>
        <dbReference type="EMBL" id="MSR93030.1"/>
    </source>
</evidence>
<sequence length="478" mass="51679">MGNDKTENAAGRRISSLLDAGSFIEIGGAVTLRNTDFQLKQQEAPADGVRTGYGLIDGNLVYVYSQDVSVLGGSIGEMHAKKIAGIYELAMKTGAPVIGLIDCAGLRLQEAADALEALGRLYHKQAMASGVIPQITGIFGNCGGGLALIPALTDFTFMETKGRLFVNAPNAILENRIEKNDTSDAVFQSRETGLADITGTEEEILAQMRRLISFLPANNEETAAYESCQDDLNRRCDAAEALADDAAWLMREMADLGDCFEVKKEHAKDMVTGFIRLAGNTVGVVGNRKRIIDEEGNTTEEFKEGLSAKGALKAAEFVEFCDAFQIPVCTLTNVSGFSNLPGEERHLAKHTARLVYALSNATVPKVNVITKEAYGSAYTVMNSKSVGADMVFAWEDAGIGMMDAALAAKIMYPEEGAAVLKEKEAAYRELQNSPLSAARRGYVDTLIAPEETRKYVIGAMEMLFTKREERPLKKHGTV</sequence>
<feature type="domain" description="CoA carboxyltransferase N-terminal" evidence="1">
    <location>
        <begin position="1"/>
        <end position="234"/>
    </location>
</feature>
<dbReference type="SUPFAM" id="SSF52096">
    <property type="entry name" value="ClpP/crotonase"/>
    <property type="match status" value="2"/>
</dbReference>
<dbReference type="GO" id="GO:0004658">
    <property type="term" value="F:propionyl-CoA carboxylase activity"/>
    <property type="evidence" value="ECO:0007669"/>
    <property type="project" value="TreeGrafter"/>
</dbReference>
<organism evidence="3 4">
    <name type="scientific">Suipraeoptans intestinalis</name>
    <dbReference type="NCBI Taxonomy" id="2606628"/>
    <lineage>
        <taxon>Bacteria</taxon>
        <taxon>Bacillati</taxon>
        <taxon>Bacillota</taxon>
        <taxon>Clostridia</taxon>
        <taxon>Lachnospirales</taxon>
        <taxon>Lachnospiraceae</taxon>
        <taxon>Suipraeoptans</taxon>
    </lineage>
</organism>
<accession>A0A6N7UYV4</accession>
<dbReference type="InterPro" id="IPR051047">
    <property type="entry name" value="AccD/PCCB"/>
</dbReference>
<comment type="caution">
    <text evidence="3">The sequence shown here is derived from an EMBL/GenBank/DDBJ whole genome shotgun (WGS) entry which is preliminary data.</text>
</comment>
<feature type="domain" description="CoA carboxyltransferase C-terminal" evidence="2">
    <location>
        <begin position="231"/>
        <end position="474"/>
    </location>
</feature>
<name>A0A6N7UYV4_9FIRM</name>
<evidence type="ECO:0000259" key="1">
    <source>
        <dbReference type="PROSITE" id="PS50980"/>
    </source>
</evidence>
<dbReference type="InterPro" id="IPR029045">
    <property type="entry name" value="ClpP/crotonase-like_dom_sf"/>
</dbReference>
<dbReference type="PANTHER" id="PTHR43842">
    <property type="entry name" value="PROPIONYL-COA CARBOXYLASE BETA CHAIN"/>
    <property type="match status" value="1"/>
</dbReference>
<dbReference type="Gene3D" id="3.90.226.10">
    <property type="entry name" value="2-enoyl-CoA Hydratase, Chain A, domain 1"/>
    <property type="match status" value="2"/>
</dbReference>
<keyword evidence="4" id="KW-1185">Reference proteome</keyword>
<dbReference type="AlphaFoldDB" id="A0A6N7UYV4"/>
<dbReference type="InterPro" id="IPR011762">
    <property type="entry name" value="COA_CT_N"/>
</dbReference>
<dbReference type="GO" id="GO:0016740">
    <property type="term" value="F:transferase activity"/>
    <property type="evidence" value="ECO:0007669"/>
    <property type="project" value="UniProtKB-KW"/>
</dbReference>
<dbReference type="InterPro" id="IPR034733">
    <property type="entry name" value="AcCoA_carboxyl_beta"/>
</dbReference>
<proteinExistence type="predicted"/>
<keyword evidence="3" id="KW-0808">Transferase</keyword>
<gene>
    <name evidence="3" type="ORF">FYJ34_01725</name>
</gene>
<dbReference type="PANTHER" id="PTHR43842:SF2">
    <property type="entry name" value="PROPIONYL-COA CARBOXYLASE BETA CHAIN, MITOCHONDRIAL"/>
    <property type="match status" value="1"/>
</dbReference>
<dbReference type="PROSITE" id="PS50989">
    <property type="entry name" value="COA_CT_CTER"/>
    <property type="match status" value="1"/>
</dbReference>
<dbReference type="Pfam" id="PF01039">
    <property type="entry name" value="Carboxyl_trans"/>
    <property type="match status" value="1"/>
</dbReference>
<dbReference type="InterPro" id="IPR011763">
    <property type="entry name" value="COA_CT_C"/>
</dbReference>
<dbReference type="EMBL" id="VULY01000018">
    <property type="protein sequence ID" value="MSR93030.1"/>
    <property type="molecule type" value="Genomic_DNA"/>
</dbReference>
<dbReference type="Proteomes" id="UP000434409">
    <property type="component" value="Unassembled WGS sequence"/>
</dbReference>
<evidence type="ECO:0000313" key="4">
    <source>
        <dbReference type="Proteomes" id="UP000434409"/>
    </source>
</evidence>
<dbReference type="RefSeq" id="WP_154478767.1">
    <property type="nucleotide sequence ID" value="NZ_JAQYBV010000092.1"/>
</dbReference>
<protein>
    <submittedName>
        <fullName evidence="3">Carboxyl transferase</fullName>
    </submittedName>
</protein>
<reference evidence="3 4" key="1">
    <citation type="submission" date="2019-08" db="EMBL/GenBank/DDBJ databases">
        <title>In-depth cultivation of the pig gut microbiome towards novel bacterial diversity and tailored functional studies.</title>
        <authorList>
            <person name="Wylensek D."/>
            <person name="Hitch T.C.A."/>
            <person name="Clavel T."/>
        </authorList>
    </citation>
    <scope>NUCLEOTIDE SEQUENCE [LARGE SCALE GENOMIC DNA]</scope>
    <source>
        <strain evidence="3 4">68-1-5</strain>
    </source>
</reference>
<dbReference type="PROSITE" id="PS50980">
    <property type="entry name" value="COA_CT_NTER"/>
    <property type="match status" value="1"/>
</dbReference>
<evidence type="ECO:0000259" key="2">
    <source>
        <dbReference type="PROSITE" id="PS50989"/>
    </source>
</evidence>